<dbReference type="Proteomes" id="UP000054481">
    <property type="component" value="Unassembled WGS sequence"/>
</dbReference>
<evidence type="ECO:0000256" key="1">
    <source>
        <dbReference type="SAM" id="MobiDB-lite"/>
    </source>
</evidence>
<dbReference type="OrthoDB" id="5339076at2759"/>
<feature type="compositionally biased region" description="Low complexity" evidence="1">
    <location>
        <begin position="221"/>
        <end position="233"/>
    </location>
</feature>
<organism evidence="2 3">
    <name type="scientific">Hirsutella minnesotensis 3608</name>
    <dbReference type="NCBI Taxonomy" id="1043627"/>
    <lineage>
        <taxon>Eukaryota</taxon>
        <taxon>Fungi</taxon>
        <taxon>Dikarya</taxon>
        <taxon>Ascomycota</taxon>
        <taxon>Pezizomycotina</taxon>
        <taxon>Sordariomycetes</taxon>
        <taxon>Hypocreomycetidae</taxon>
        <taxon>Hypocreales</taxon>
        <taxon>Ophiocordycipitaceae</taxon>
        <taxon>Hirsutella</taxon>
    </lineage>
</organism>
<evidence type="ECO:0000313" key="3">
    <source>
        <dbReference type="Proteomes" id="UP000054481"/>
    </source>
</evidence>
<proteinExistence type="predicted"/>
<feature type="compositionally biased region" description="Basic and acidic residues" evidence="1">
    <location>
        <begin position="569"/>
        <end position="580"/>
    </location>
</feature>
<feature type="region of interest" description="Disordered" evidence="1">
    <location>
        <begin position="569"/>
        <end position="598"/>
    </location>
</feature>
<feature type="compositionally biased region" description="Basic and acidic residues" evidence="1">
    <location>
        <begin position="145"/>
        <end position="160"/>
    </location>
</feature>
<feature type="region of interest" description="Disordered" evidence="1">
    <location>
        <begin position="60"/>
        <end position="97"/>
    </location>
</feature>
<name>A0A0F7ZL54_9HYPO</name>
<reference evidence="2 3" key="1">
    <citation type="journal article" date="2014" name="Genome Biol. Evol.">
        <title>Comparative genomics and transcriptomics analyses reveal divergent lifestyle features of nematode endoparasitic fungus Hirsutella minnesotensis.</title>
        <authorList>
            <person name="Lai Y."/>
            <person name="Liu K."/>
            <person name="Zhang X."/>
            <person name="Zhang X."/>
            <person name="Li K."/>
            <person name="Wang N."/>
            <person name="Shu C."/>
            <person name="Wu Y."/>
            <person name="Wang C."/>
            <person name="Bushley K.E."/>
            <person name="Xiang M."/>
            <person name="Liu X."/>
        </authorList>
    </citation>
    <scope>NUCLEOTIDE SEQUENCE [LARGE SCALE GENOMIC DNA]</scope>
    <source>
        <strain evidence="2 3">3608</strain>
    </source>
</reference>
<feature type="region of interest" description="Disordered" evidence="1">
    <location>
        <begin position="398"/>
        <end position="533"/>
    </location>
</feature>
<dbReference type="Pfam" id="PF10336">
    <property type="entry name" value="DUF2420"/>
    <property type="match status" value="1"/>
</dbReference>
<feature type="compositionally biased region" description="Polar residues" evidence="1">
    <location>
        <begin position="60"/>
        <end position="72"/>
    </location>
</feature>
<evidence type="ECO:0000313" key="2">
    <source>
        <dbReference type="EMBL" id="KJZ76011.1"/>
    </source>
</evidence>
<feature type="compositionally biased region" description="Polar residues" evidence="1">
    <location>
        <begin position="426"/>
        <end position="438"/>
    </location>
</feature>
<feature type="region of interest" description="Disordered" evidence="1">
    <location>
        <begin position="797"/>
        <end position="839"/>
    </location>
</feature>
<feature type="compositionally biased region" description="Basic and acidic residues" evidence="1">
    <location>
        <begin position="588"/>
        <end position="598"/>
    </location>
</feature>
<keyword evidence="3" id="KW-1185">Reference proteome</keyword>
<dbReference type="EMBL" id="KQ030513">
    <property type="protein sequence ID" value="KJZ76011.1"/>
    <property type="molecule type" value="Genomic_DNA"/>
</dbReference>
<accession>A0A0F7ZL54</accession>
<protein>
    <submittedName>
        <fullName evidence="2">Uncharacterized protein</fullName>
    </submittedName>
</protein>
<feature type="compositionally biased region" description="Low complexity" evidence="1">
    <location>
        <begin position="800"/>
        <end position="812"/>
    </location>
</feature>
<dbReference type="AlphaFoldDB" id="A0A0F7ZL54"/>
<feature type="region of interest" description="Disordered" evidence="1">
    <location>
        <begin position="145"/>
        <end position="258"/>
    </location>
</feature>
<dbReference type="InterPro" id="IPR018822">
    <property type="entry name" value="UPF0646"/>
</dbReference>
<feature type="compositionally biased region" description="Basic and acidic residues" evidence="1">
    <location>
        <begin position="174"/>
        <end position="193"/>
    </location>
</feature>
<sequence>MADIDVTGTEGVLPLPSQNELKSTIYKNIDEDLIDYDSDDAFTKPDTTLAVDHTHAMDITDNSIDDNPTIDQDFTRAGASEEDGAAPKGDEGAIAGSDEAQVDALDYNAADNDVDRRDDGVAVTESKNLSPLNNHETFHEIDYEHDKFVPETAHQSDHDVPSAVADSAPGPETSDTHLAKSAVHETTTEHYEIDWEEDEGTGGQTAQESAETEGPEATSDAHAMAEAFEAAQETYDHDDEASESQGHVGTGEQGTPESAEFPAITVQYKGEEYPLFSHSTDGFFSDTAILDKSMKSVLDGLRTELADEIGPQDDLVLQVDKLGLEFSESSPRDALSAITLSQILELLDILVKNQDPDHSRELYTYLFTRPNVMKRFDFLVESATGDKTLADVMHLFQPQKNGPVTGYPDAFEEKLDSYESPGDDGTAQTSREYSNDNAVSDEALEDDTYVGKPDAYDDEGPPDSSNATNGDSDVEAAGDSLKGADEESSPDQEYNQDDDECAGGSAGKADDEDEDPFDPLSWDVERGPVPQAEDVDEILGAQLGGEDDLGEALDTLFDREKDLEAALDHQSHALKDRVDEDPYEAASELEHADDSDAAGKHIEDFVLSGDDLVGIGIEGESLSLGNEVDEDLIEYESMGEENGVAEGKADTILNTGIQFEEAASTAHHIEHDSTRVDQSDGVEIISGEDAVLGDIQEIQKSIGRESSPSSHTEAAPDALSELDLDVASTHVDEGPTRTSAINEAPVGYSKADVAAGSGNLAVLHQGNVVDTGPENLGTRNEMSAYHDDAAEIDWLDDMPSGAATEETGSAAGVQPHSMKRAVPGEFDGEDGNDVKRRRS</sequence>
<gene>
    <name evidence="2" type="ORF">HIM_04467</name>
</gene>
<feature type="compositionally biased region" description="Acidic residues" evidence="1">
    <location>
        <begin position="486"/>
        <end position="501"/>
    </location>
</feature>